<accession>A0A521BZV9</accession>
<dbReference type="EMBL" id="FXTI01000003">
    <property type="protein sequence ID" value="SMO52693.1"/>
    <property type="molecule type" value="Genomic_DNA"/>
</dbReference>
<evidence type="ECO:0000313" key="2">
    <source>
        <dbReference type="Proteomes" id="UP000315636"/>
    </source>
</evidence>
<name>A0A521BZV9_9BACL</name>
<reference evidence="1 2" key="1">
    <citation type="submission" date="2017-05" db="EMBL/GenBank/DDBJ databases">
        <authorList>
            <person name="Varghese N."/>
            <person name="Submissions S."/>
        </authorList>
    </citation>
    <scope>NUCLEOTIDE SEQUENCE [LARGE SCALE GENOMIC DNA]</scope>
    <source>
        <strain evidence="1 2">DSM 45474</strain>
    </source>
</reference>
<dbReference type="AlphaFoldDB" id="A0A521BZV9"/>
<dbReference type="Gene3D" id="1.25.40.10">
    <property type="entry name" value="Tetratricopeptide repeat domain"/>
    <property type="match status" value="1"/>
</dbReference>
<dbReference type="SUPFAM" id="SSF48452">
    <property type="entry name" value="TPR-like"/>
    <property type="match status" value="1"/>
</dbReference>
<gene>
    <name evidence="1" type="ORF">SAMN06264849_10336</name>
</gene>
<dbReference type="InterPro" id="IPR011990">
    <property type="entry name" value="TPR-like_helical_dom_sf"/>
</dbReference>
<proteinExistence type="predicted"/>
<evidence type="ECO:0008006" key="3">
    <source>
        <dbReference type="Google" id="ProtNLM"/>
    </source>
</evidence>
<keyword evidence="2" id="KW-1185">Reference proteome</keyword>
<sequence>MDKYLEEGIKNILVQNTENIYEEIENFLDKYLKRNPNCIEAWLRLAVLVFEPPIADYEKSETCLKNVLEIEYDNLQAILILSFIQSVIYGEVTKETFFRLQNIKVHDSELESLQLLAKSWYYESKNMDTQRESLLKKSCNLGPRYVSNHVTLGQLLIQKGMSEKGRLYIKRALQNVKQIYDQVDDHELDHTDYHEFINERIKGIHLTSVTYESIRKYLQK</sequence>
<dbReference type="Proteomes" id="UP000315636">
    <property type="component" value="Unassembled WGS sequence"/>
</dbReference>
<dbReference type="OrthoDB" id="2425016at2"/>
<protein>
    <recommendedName>
        <fullName evidence="3">Tetratricopeptide repeat-containing protein</fullName>
    </recommendedName>
</protein>
<evidence type="ECO:0000313" key="1">
    <source>
        <dbReference type="EMBL" id="SMO52693.1"/>
    </source>
</evidence>
<dbReference type="RefSeq" id="WP_142504814.1">
    <property type="nucleotide sequence ID" value="NZ_FXTI01000003.1"/>
</dbReference>
<organism evidence="1 2">
    <name type="scientific">Melghirimyces algeriensis</name>
    <dbReference type="NCBI Taxonomy" id="910412"/>
    <lineage>
        <taxon>Bacteria</taxon>
        <taxon>Bacillati</taxon>
        <taxon>Bacillota</taxon>
        <taxon>Bacilli</taxon>
        <taxon>Bacillales</taxon>
        <taxon>Thermoactinomycetaceae</taxon>
        <taxon>Melghirimyces</taxon>
    </lineage>
</organism>